<feature type="transmembrane region" description="Helical" evidence="11">
    <location>
        <begin position="252"/>
        <end position="272"/>
    </location>
</feature>
<evidence type="ECO:0000256" key="10">
    <source>
        <dbReference type="PROSITE-ProRule" id="PRU00282"/>
    </source>
</evidence>
<evidence type="ECO:0000256" key="11">
    <source>
        <dbReference type="SAM" id="Phobius"/>
    </source>
</evidence>
<evidence type="ECO:0000256" key="9">
    <source>
        <dbReference type="ARBA" id="ARBA00023136"/>
    </source>
</evidence>
<dbReference type="InterPro" id="IPR050567">
    <property type="entry name" value="Mitochondrial_Carrier"/>
</dbReference>
<dbReference type="SUPFAM" id="SSF103506">
    <property type="entry name" value="Mitochondrial carrier"/>
    <property type="match status" value="1"/>
</dbReference>
<reference evidence="12" key="1">
    <citation type="submission" date="2020-10" db="EMBL/GenBank/DDBJ databases">
        <title>Genome Sequence of Monilinia vaccinii-corymbosi Sheds Light on Mummy Berry Disease Infection of Blueberry and Mating Type.</title>
        <authorList>
            <person name="Yow A.G."/>
            <person name="Zhang Y."/>
            <person name="Bansal K."/>
            <person name="Eacker S.M."/>
            <person name="Sullivan S."/>
            <person name="Liachko I."/>
            <person name="Cubeta M.A."/>
            <person name="Rollins J.A."/>
            <person name="Ashrafi H."/>
        </authorList>
    </citation>
    <scope>NUCLEOTIDE SEQUENCE</scope>
    <source>
        <strain evidence="12">RL-1</strain>
    </source>
</reference>
<accession>A0A8A3P3W0</accession>
<dbReference type="InterPro" id="IPR023395">
    <property type="entry name" value="MCP_dom_sf"/>
</dbReference>
<evidence type="ECO:0000256" key="3">
    <source>
        <dbReference type="ARBA" id="ARBA00022448"/>
    </source>
</evidence>
<dbReference type="OrthoDB" id="14252at2759"/>
<feature type="transmembrane region" description="Helical" evidence="11">
    <location>
        <begin position="145"/>
        <end position="167"/>
    </location>
</feature>
<evidence type="ECO:0000313" key="13">
    <source>
        <dbReference type="Proteomes" id="UP000672032"/>
    </source>
</evidence>
<dbReference type="EMBL" id="CP063405">
    <property type="protein sequence ID" value="QSZ29946.1"/>
    <property type="molecule type" value="Genomic_DNA"/>
</dbReference>
<proteinExistence type="inferred from homology"/>
<name>A0A8A3P3W0_9HELO</name>
<evidence type="ECO:0000256" key="8">
    <source>
        <dbReference type="ARBA" id="ARBA00023128"/>
    </source>
</evidence>
<keyword evidence="9 10" id="KW-0472">Membrane</keyword>
<dbReference type="GO" id="GO:0015227">
    <property type="term" value="F:O-acyl-L-carnitine transmembrane transporter activity"/>
    <property type="evidence" value="ECO:0007669"/>
    <property type="project" value="TreeGrafter"/>
</dbReference>
<gene>
    <name evidence="12" type="ORF">DSL72_004464</name>
</gene>
<dbReference type="PROSITE" id="PS50920">
    <property type="entry name" value="SOLCAR"/>
    <property type="match status" value="3"/>
</dbReference>
<dbReference type="Pfam" id="PF00153">
    <property type="entry name" value="Mito_carr"/>
    <property type="match status" value="3"/>
</dbReference>
<keyword evidence="5" id="KW-0677">Repeat</keyword>
<feature type="repeat" description="Solcar" evidence="10">
    <location>
        <begin position="252"/>
        <end position="335"/>
    </location>
</feature>
<evidence type="ECO:0000313" key="12">
    <source>
        <dbReference type="EMBL" id="QSZ29946.1"/>
    </source>
</evidence>
<keyword evidence="4 10" id="KW-0812">Transmembrane</keyword>
<protein>
    <recommendedName>
        <fullName evidence="14">Mitochondrial carrier</fullName>
    </recommendedName>
</protein>
<comment type="subcellular location">
    <subcellularLocation>
        <location evidence="1">Mitochondrion membrane</location>
        <topology evidence="1">Multi-pass membrane protein</topology>
    </subcellularLocation>
</comment>
<evidence type="ECO:0000256" key="1">
    <source>
        <dbReference type="ARBA" id="ARBA00004225"/>
    </source>
</evidence>
<evidence type="ECO:0000256" key="7">
    <source>
        <dbReference type="ARBA" id="ARBA00022989"/>
    </source>
</evidence>
<dbReference type="GO" id="GO:0006839">
    <property type="term" value="P:mitochondrial transport"/>
    <property type="evidence" value="ECO:0007669"/>
    <property type="project" value="TreeGrafter"/>
</dbReference>
<evidence type="ECO:0000256" key="2">
    <source>
        <dbReference type="ARBA" id="ARBA00006375"/>
    </source>
</evidence>
<keyword evidence="8" id="KW-0496">Mitochondrion</keyword>
<keyword evidence="3" id="KW-0813">Transport</keyword>
<evidence type="ECO:0008006" key="14">
    <source>
        <dbReference type="Google" id="ProtNLM"/>
    </source>
</evidence>
<sequence length="674" mass="74908">MSSSSSSPGAQINQKIDALNPHLPHVPESKAELKQDAEVVVQKSFAGLRSLAAGGFGGVCAVIVGHPFDLVKVRLQTAERGVYKGAIDVVTKSVAKDGLARGLYAGVSAPLVGVTPMFAVSFWGFDVGKNLVRNFTSTAPHEPLTIAQISTAGFFSAIPQTIITAPFERVKVLLQIQGQKELAPGEKPKYNGGVDVVKQLYKEGGIKSVFRGSAATLARDGPGSAAYFATYEYIKRRLTPIDPTTGKPGKDLSLLAITGAGACAGVAMWIPVFPVDTVKSRLQTMEGKPTVGGVIRGLYRNGGFKAFFPGFGPALARAVPANAATFLGVELAHQGMNKVFGSRFAGFRSTNILERGPDPSLADNKPVPQWQKSEVWRKIFSPYWHERYEPSHRKASRVPLWDLAPGCIMFFPNKSTLSPHSHGEIEKYGSLDMCGHYVLVLAVDIKGPNEGTVGVTMIRTFSQHEEQCRFFGLDWFDSTHFEIGRATGPQLPSLRHNMKKVRLYINPLTRVSIYNYKRRFIETNAIFTVPYQELRSEAVFLGHYWWPSAALDAWNRRVIKEDFMQICETIGFTPDPWHSSGPYMWKNFVEKTGIDTCGFDLEDPALYDEKAFYRQMWETEPADDDRFLRLQDQAHNAYNDYSPLGWQYDRIPYVAGLVNTSRCCRLFRRMYGML</sequence>
<organism evidence="12 13">
    <name type="scientific">Monilinia vaccinii-corymbosi</name>
    <dbReference type="NCBI Taxonomy" id="61207"/>
    <lineage>
        <taxon>Eukaryota</taxon>
        <taxon>Fungi</taxon>
        <taxon>Dikarya</taxon>
        <taxon>Ascomycota</taxon>
        <taxon>Pezizomycotina</taxon>
        <taxon>Leotiomycetes</taxon>
        <taxon>Helotiales</taxon>
        <taxon>Sclerotiniaceae</taxon>
        <taxon>Monilinia</taxon>
    </lineage>
</organism>
<feature type="repeat" description="Solcar" evidence="10">
    <location>
        <begin position="45"/>
        <end position="131"/>
    </location>
</feature>
<dbReference type="PANTHER" id="PTHR45624">
    <property type="entry name" value="MITOCHONDRIAL BASIC AMINO ACIDS TRANSPORTER-RELATED"/>
    <property type="match status" value="1"/>
</dbReference>
<dbReference type="GO" id="GO:1902603">
    <property type="term" value="P:carnitine transmembrane transport"/>
    <property type="evidence" value="ECO:0007669"/>
    <property type="project" value="TreeGrafter"/>
</dbReference>
<keyword evidence="6" id="KW-0999">Mitochondrion inner membrane</keyword>
<dbReference type="PANTHER" id="PTHR45624:SF4">
    <property type="entry name" value="CONGESTED-LIKE TRACHEA PROTEIN-RELATED"/>
    <property type="match status" value="1"/>
</dbReference>
<feature type="transmembrane region" description="Helical" evidence="11">
    <location>
        <begin position="102"/>
        <end position="125"/>
    </location>
</feature>
<keyword evidence="13" id="KW-1185">Reference proteome</keyword>
<evidence type="ECO:0000256" key="4">
    <source>
        <dbReference type="ARBA" id="ARBA00022692"/>
    </source>
</evidence>
<comment type="similarity">
    <text evidence="2">Belongs to the mitochondrial carrier (TC 2.A.29) family.</text>
</comment>
<feature type="repeat" description="Solcar" evidence="10">
    <location>
        <begin position="144"/>
        <end position="237"/>
    </location>
</feature>
<dbReference type="GO" id="GO:0031966">
    <property type="term" value="C:mitochondrial membrane"/>
    <property type="evidence" value="ECO:0007669"/>
    <property type="project" value="UniProtKB-SubCell"/>
</dbReference>
<dbReference type="AlphaFoldDB" id="A0A8A3P3W0"/>
<dbReference type="InterPro" id="IPR018108">
    <property type="entry name" value="MCP_transmembrane"/>
</dbReference>
<evidence type="ECO:0000256" key="5">
    <source>
        <dbReference type="ARBA" id="ARBA00022737"/>
    </source>
</evidence>
<keyword evidence="7 11" id="KW-1133">Transmembrane helix</keyword>
<dbReference type="Proteomes" id="UP000672032">
    <property type="component" value="Chromosome 1"/>
</dbReference>
<dbReference type="FunFam" id="1.50.40.10:FF:000060">
    <property type="entry name" value="Mitochondrial carnitine carrier"/>
    <property type="match status" value="1"/>
</dbReference>
<dbReference type="Gene3D" id="1.50.40.10">
    <property type="entry name" value="Mitochondrial carrier domain"/>
    <property type="match status" value="1"/>
</dbReference>
<evidence type="ECO:0000256" key="6">
    <source>
        <dbReference type="ARBA" id="ARBA00022792"/>
    </source>
</evidence>